<keyword evidence="2" id="KW-1185">Reference proteome</keyword>
<comment type="caution">
    <text evidence="1">The sequence shown here is derived from an EMBL/GenBank/DDBJ whole genome shotgun (WGS) entry which is preliminary data.</text>
</comment>
<dbReference type="RefSeq" id="WP_204469140.1">
    <property type="nucleotide sequence ID" value="NZ_JAFBCV010000023.1"/>
</dbReference>
<gene>
    <name evidence="1" type="ORF">JOC54_004470</name>
</gene>
<accession>A0ABS2T0A1</accession>
<dbReference type="CDD" id="cd00229">
    <property type="entry name" value="SGNH_hydrolase"/>
    <property type="match status" value="1"/>
</dbReference>
<name>A0ABS2T0A1_9BACI</name>
<reference evidence="1" key="1">
    <citation type="submission" date="2021-01" db="EMBL/GenBank/DDBJ databases">
        <title>Genomic Encyclopedia of Type Strains, Phase IV (KMG-IV): sequencing the most valuable type-strain genomes for metagenomic binning, comparative biology and taxonomic classification.</title>
        <authorList>
            <person name="Goeker M."/>
        </authorList>
    </citation>
    <scope>NUCLEOTIDE SEQUENCE</scope>
    <source>
        <strain evidence="1">DSM 21943</strain>
    </source>
</reference>
<proteinExistence type="predicted"/>
<evidence type="ECO:0000313" key="2">
    <source>
        <dbReference type="Proteomes" id="UP001179280"/>
    </source>
</evidence>
<dbReference type="Proteomes" id="UP001179280">
    <property type="component" value="Unassembled WGS sequence"/>
</dbReference>
<organism evidence="1 2">
    <name type="scientific">Shouchella xiaoxiensis</name>
    <dbReference type="NCBI Taxonomy" id="766895"/>
    <lineage>
        <taxon>Bacteria</taxon>
        <taxon>Bacillati</taxon>
        <taxon>Bacillota</taxon>
        <taxon>Bacilli</taxon>
        <taxon>Bacillales</taxon>
        <taxon>Bacillaceae</taxon>
        <taxon>Shouchella</taxon>
    </lineage>
</organism>
<dbReference type="InterPro" id="IPR036514">
    <property type="entry name" value="SGNH_hydro_sf"/>
</dbReference>
<evidence type="ECO:0000313" key="1">
    <source>
        <dbReference type="EMBL" id="MBM7841169.1"/>
    </source>
</evidence>
<sequence length="263" mass="29731">MKKTVFPLLIVLSLAGIIFSHFYYQNQVEEIANQAVNRTSPTSTASTNQEEQQQDEGTDIEIYEQGWLGNFLQLNDQQEHHVLFFGSDSLESTGSGQGWPEIVMEETSAAIDPLAIQTDLVIVDSDTISSNVTDKWLDDIIEAEPTILIAESLTLNDNSHAETIPPQESVEYLNEFFTDLKNELPELEIILVPSNPLVQASFYPIQINALNQQADSLPVHYFDHWPYWPEEPAERDLLLTNGKPNDDGQQLWADAFLEFFIDS</sequence>
<dbReference type="SUPFAM" id="SSF52266">
    <property type="entry name" value="SGNH hydrolase"/>
    <property type="match status" value="1"/>
</dbReference>
<dbReference type="Gene3D" id="3.40.50.1110">
    <property type="entry name" value="SGNH hydrolase"/>
    <property type="match status" value="1"/>
</dbReference>
<protein>
    <submittedName>
        <fullName evidence="1">Lysophospholipase L1-like esterase</fullName>
    </submittedName>
</protein>
<dbReference type="EMBL" id="JAFBCV010000023">
    <property type="protein sequence ID" value="MBM7841169.1"/>
    <property type="molecule type" value="Genomic_DNA"/>
</dbReference>